<accession>A0ACC1JB54</accession>
<proteinExistence type="predicted"/>
<reference evidence="1" key="1">
    <citation type="submission" date="2022-07" db="EMBL/GenBank/DDBJ databases">
        <title>Phylogenomic reconstructions and comparative analyses of Kickxellomycotina fungi.</title>
        <authorList>
            <person name="Reynolds N.K."/>
            <person name="Stajich J.E."/>
            <person name="Barry K."/>
            <person name="Grigoriev I.V."/>
            <person name="Crous P."/>
            <person name="Smith M.E."/>
        </authorList>
    </citation>
    <scope>NUCLEOTIDE SEQUENCE</scope>
    <source>
        <strain evidence="1">NRRL 5244</strain>
    </source>
</reference>
<name>A0ACC1JB54_9FUNG</name>
<gene>
    <name evidence="1" type="primary">CHT2_5</name>
    <name evidence="1" type="ORF">FBU59_002546</name>
</gene>
<organism evidence="1 2">
    <name type="scientific">Linderina macrospora</name>
    <dbReference type="NCBI Taxonomy" id="4868"/>
    <lineage>
        <taxon>Eukaryota</taxon>
        <taxon>Fungi</taxon>
        <taxon>Fungi incertae sedis</taxon>
        <taxon>Zoopagomycota</taxon>
        <taxon>Kickxellomycotina</taxon>
        <taxon>Kickxellomycetes</taxon>
        <taxon>Kickxellales</taxon>
        <taxon>Kickxellaceae</taxon>
        <taxon>Linderina</taxon>
    </lineage>
</organism>
<dbReference type="EC" id="3.2.1.14" evidence="1"/>
<dbReference type="Proteomes" id="UP001150603">
    <property type="component" value="Unassembled WGS sequence"/>
</dbReference>
<keyword evidence="2" id="KW-1185">Reference proteome</keyword>
<keyword evidence="1" id="KW-0326">Glycosidase</keyword>
<dbReference type="EMBL" id="JANBPW010001415">
    <property type="protein sequence ID" value="KAJ1944633.1"/>
    <property type="molecule type" value="Genomic_DNA"/>
</dbReference>
<feature type="non-terminal residue" evidence="1">
    <location>
        <position position="194"/>
    </location>
</feature>
<keyword evidence="1" id="KW-0378">Hydrolase</keyword>
<sequence>MAADIKFCQSKGKVVLLSLGGASGAYSFQHDDDGKWFADTVWNKFFKGSDAQRPFDDAVLDGIDLDIEGGSDTGYTAFIEQLRLYYRSDSSKRYYIAAAPQCPFPDAYLGPVLNSAWFDMVFVQFYNNYCGLNAFPGWFNFNDWDNWARTHSVNKDVKVFIGAPGASSAASYGYVDGATLKNIYNDVRAKYPSL</sequence>
<evidence type="ECO:0000313" key="1">
    <source>
        <dbReference type="EMBL" id="KAJ1944633.1"/>
    </source>
</evidence>
<comment type="caution">
    <text evidence="1">The sequence shown here is derived from an EMBL/GenBank/DDBJ whole genome shotgun (WGS) entry which is preliminary data.</text>
</comment>
<protein>
    <submittedName>
        <fullName evidence="1">Chitinase 2</fullName>
        <ecNumber evidence="1">3.2.1.14</ecNumber>
    </submittedName>
</protein>
<evidence type="ECO:0000313" key="2">
    <source>
        <dbReference type="Proteomes" id="UP001150603"/>
    </source>
</evidence>